<sequence>MAGVNDAELAAYVEMHKCCLEDQEGAMLAKADELLTSAQSTPHVHTQNTSPAEDAQKIAEDALGLLYNFEEISAELGLTNDPQFKKEWDDNYQEFRKALEEAVKLAEMGKQYLLDFNDKVVNHFSQGNVDWEKDKDLITNFIKENEGEKLIQQSRMVSDKFKDLNRATQWFENMYADKTSEKGKVYDAKVKQVDEDRRNIQTRIESNRSSAAQLRSSMGRATGPGCLLGWIVRAILSLFGRRTRTFSVANNRVAQLEREEQELLSQRAAIDRRANELVKDASALTQTRHAMSVLVDNVGDMSGRLGTLAQSWADTQRQFQYMGDMLEIAADSGSRESFMMRMGLIGKSTSFLTSNMDAWTNGIAPGGVLAKPKKKPSAYDISNSYGGSDGVPFNDARPELDSGISIASIKVVRGAGVDGPHVTYRLKSGDTETNQHGTDRSNNFETISLKGIVRVHQYGFGKACINRHTPIDDANHRLGNWNKAYSWSVWNGSWTTRRCEFYLDGAFTMFWWRFEQRRLVARASRTQVCPIQALRLNELVRASWDKL</sequence>
<dbReference type="Proteomes" id="UP000663846">
    <property type="component" value="Unassembled WGS sequence"/>
</dbReference>
<name>A0A8H3H1D2_9AGAM</name>
<organism evidence="2 3">
    <name type="scientific">Rhizoctonia solani</name>
    <dbReference type="NCBI Taxonomy" id="456999"/>
    <lineage>
        <taxon>Eukaryota</taxon>
        <taxon>Fungi</taxon>
        <taxon>Dikarya</taxon>
        <taxon>Basidiomycota</taxon>
        <taxon>Agaricomycotina</taxon>
        <taxon>Agaricomycetes</taxon>
        <taxon>Cantharellales</taxon>
        <taxon>Ceratobasidiaceae</taxon>
        <taxon>Rhizoctonia</taxon>
    </lineage>
</organism>
<dbReference type="Gene3D" id="2.100.10.30">
    <property type="entry name" value="Jacalin-like lectin domain"/>
    <property type="match status" value="1"/>
</dbReference>
<comment type="caution">
    <text evidence="2">The sequence shown here is derived from an EMBL/GenBank/DDBJ whole genome shotgun (WGS) entry which is preliminary data.</text>
</comment>
<evidence type="ECO:0000313" key="3">
    <source>
        <dbReference type="Proteomes" id="UP000663846"/>
    </source>
</evidence>
<keyword evidence="1" id="KW-0175">Coiled coil</keyword>
<accession>A0A8H3H1D2</accession>
<evidence type="ECO:0000256" key="1">
    <source>
        <dbReference type="SAM" id="Coils"/>
    </source>
</evidence>
<dbReference type="Gene3D" id="1.20.1170.10">
    <property type="match status" value="1"/>
</dbReference>
<dbReference type="InterPro" id="IPR036404">
    <property type="entry name" value="Jacalin-like_lectin_dom_sf"/>
</dbReference>
<dbReference type="AlphaFoldDB" id="A0A8H3H1D2"/>
<proteinExistence type="predicted"/>
<feature type="coiled-coil region" evidence="1">
    <location>
        <begin position="246"/>
        <end position="276"/>
    </location>
</feature>
<dbReference type="EMBL" id="CAJMWS010001207">
    <property type="protein sequence ID" value="CAE6475440.1"/>
    <property type="molecule type" value="Genomic_DNA"/>
</dbReference>
<gene>
    <name evidence="2" type="ORF">RDB_LOCUS183535</name>
</gene>
<reference evidence="2" key="1">
    <citation type="submission" date="2021-01" db="EMBL/GenBank/DDBJ databases">
        <authorList>
            <person name="Kaushik A."/>
        </authorList>
    </citation>
    <scope>NUCLEOTIDE SEQUENCE</scope>
    <source>
        <strain evidence="2">AG1-1C</strain>
    </source>
</reference>
<protein>
    <submittedName>
        <fullName evidence="2">Uncharacterized protein</fullName>
    </submittedName>
</protein>
<evidence type="ECO:0000313" key="2">
    <source>
        <dbReference type="EMBL" id="CAE6475440.1"/>
    </source>
</evidence>